<dbReference type="Proteomes" id="UP000228593">
    <property type="component" value="Unassembled WGS sequence"/>
</dbReference>
<comment type="caution">
    <text evidence="1">The sequence shown here is derived from an EMBL/GenBank/DDBJ whole genome shotgun (WGS) entry which is preliminary data.</text>
</comment>
<name>A0A2G8T330_9BURK</name>
<evidence type="ECO:0000313" key="1">
    <source>
        <dbReference type="EMBL" id="PIL40363.1"/>
    </source>
</evidence>
<dbReference type="AlphaFoldDB" id="A0A2G8T330"/>
<reference evidence="1 2" key="1">
    <citation type="submission" date="2017-10" db="EMBL/GenBank/DDBJ databases">
        <title>Massilia psychrophilum sp. nov., a novel purple-pigmented bacterium isolated from Tianshan glacier, Xinjiang Municipality, China.</title>
        <authorList>
            <person name="Wang H."/>
        </authorList>
    </citation>
    <scope>NUCLEOTIDE SEQUENCE [LARGE SCALE GENOMIC DNA]</scope>
    <source>
        <strain evidence="1 2">JCM 30813</strain>
    </source>
</reference>
<gene>
    <name evidence="1" type="ORF">CR103_08045</name>
</gene>
<sequence>MCKFMGKESVSWHATVLFSLQYQIFIHEDRITRLRGGILIVTKYKGNYAFGRADKHAWWVGEFDPMSLLYYFN</sequence>
<accession>A0A2G8T330</accession>
<keyword evidence="2" id="KW-1185">Reference proteome</keyword>
<proteinExistence type="predicted"/>
<dbReference type="EMBL" id="PDOB01000009">
    <property type="protein sequence ID" value="PIL40363.1"/>
    <property type="molecule type" value="Genomic_DNA"/>
</dbReference>
<organism evidence="1 2">
    <name type="scientific">Massilia psychrophila</name>
    <dbReference type="NCBI Taxonomy" id="1603353"/>
    <lineage>
        <taxon>Bacteria</taxon>
        <taxon>Pseudomonadati</taxon>
        <taxon>Pseudomonadota</taxon>
        <taxon>Betaproteobacteria</taxon>
        <taxon>Burkholderiales</taxon>
        <taxon>Oxalobacteraceae</taxon>
        <taxon>Telluria group</taxon>
        <taxon>Massilia</taxon>
    </lineage>
</organism>
<evidence type="ECO:0000313" key="2">
    <source>
        <dbReference type="Proteomes" id="UP000228593"/>
    </source>
</evidence>
<protein>
    <submittedName>
        <fullName evidence="1">Uncharacterized protein</fullName>
    </submittedName>
</protein>